<reference evidence="2 3" key="1">
    <citation type="submission" date="2019-09" db="EMBL/GenBank/DDBJ databases">
        <title>Bird 10,000 Genomes (B10K) Project - Family phase.</title>
        <authorList>
            <person name="Zhang G."/>
        </authorList>
    </citation>
    <scope>NUCLEOTIDE SEQUENCE [LARGE SCALE GENOMIC DNA]</scope>
    <source>
        <strain evidence="2">B10K-DU-013-18</strain>
        <tissue evidence="2">Muscle</tissue>
    </source>
</reference>
<name>A0A7K5REK2_9PASE</name>
<evidence type="ECO:0000259" key="1">
    <source>
        <dbReference type="PROSITE" id="PS50835"/>
    </source>
</evidence>
<proteinExistence type="predicted"/>
<dbReference type="SUPFAM" id="SSF48726">
    <property type="entry name" value="Immunoglobulin"/>
    <property type="match status" value="1"/>
</dbReference>
<dbReference type="PROSITE" id="PS50835">
    <property type="entry name" value="IG_LIKE"/>
    <property type="match status" value="1"/>
</dbReference>
<dbReference type="InterPro" id="IPR007110">
    <property type="entry name" value="Ig-like_dom"/>
</dbReference>
<feature type="domain" description="Ig-like" evidence="1">
    <location>
        <begin position="27"/>
        <end position="100"/>
    </location>
</feature>
<comment type="caution">
    <text evidence="2">The sequence shown here is derived from an EMBL/GenBank/DDBJ whole genome shotgun (WGS) entry which is preliminary data.</text>
</comment>
<evidence type="ECO:0000313" key="2">
    <source>
        <dbReference type="EMBL" id="NWT77300.1"/>
    </source>
</evidence>
<dbReference type="AlphaFoldDB" id="A0A7K5REK2"/>
<gene>
    <name evidence="2" type="primary">Fcrl2_8</name>
    <name evidence="2" type="ORF">PRUHIM_R15611</name>
</gene>
<keyword evidence="3" id="KW-1185">Reference proteome</keyword>
<feature type="non-terminal residue" evidence="2">
    <location>
        <position position="100"/>
    </location>
</feature>
<evidence type="ECO:0000313" key="3">
    <source>
        <dbReference type="Proteomes" id="UP000566454"/>
    </source>
</evidence>
<feature type="non-terminal residue" evidence="2">
    <location>
        <position position="1"/>
    </location>
</feature>
<dbReference type="InterPro" id="IPR036179">
    <property type="entry name" value="Ig-like_dom_sf"/>
</dbReference>
<accession>A0A7K5REK2</accession>
<sequence>LQLHHSGRYSCGGWVDSELSSWAQSAPVTVTVHGVLLSGVSLSVQLPGGQVALGDRLVLSCTVAMGTGPLYSSWHREGSGALLGTGPRLELHHVGDKDSG</sequence>
<protein>
    <submittedName>
        <fullName evidence="2">FCRL2 protein</fullName>
    </submittedName>
</protein>
<dbReference type="Proteomes" id="UP000566454">
    <property type="component" value="Unassembled WGS sequence"/>
</dbReference>
<dbReference type="OrthoDB" id="10012075at2759"/>
<organism evidence="2 3">
    <name type="scientific">Prunella himalayana</name>
    <dbReference type="NCBI Taxonomy" id="670356"/>
    <lineage>
        <taxon>Eukaryota</taxon>
        <taxon>Metazoa</taxon>
        <taxon>Chordata</taxon>
        <taxon>Craniata</taxon>
        <taxon>Vertebrata</taxon>
        <taxon>Euteleostomi</taxon>
        <taxon>Archelosauria</taxon>
        <taxon>Archosauria</taxon>
        <taxon>Dinosauria</taxon>
        <taxon>Saurischia</taxon>
        <taxon>Theropoda</taxon>
        <taxon>Coelurosauria</taxon>
        <taxon>Aves</taxon>
        <taxon>Neognathae</taxon>
        <taxon>Neoaves</taxon>
        <taxon>Telluraves</taxon>
        <taxon>Australaves</taxon>
        <taxon>Passeriformes</taxon>
        <taxon>Passeroidea</taxon>
        <taxon>Prunellidae</taxon>
        <taxon>Prunella</taxon>
    </lineage>
</organism>
<dbReference type="EMBL" id="VYZK01002464">
    <property type="protein sequence ID" value="NWT77300.1"/>
    <property type="molecule type" value="Genomic_DNA"/>
</dbReference>